<accession>A0A420YII1</accession>
<dbReference type="OrthoDB" id="2873061at2759"/>
<dbReference type="EMBL" id="QVQW01000008">
    <property type="protein sequence ID" value="RKU47677.1"/>
    <property type="molecule type" value="Genomic_DNA"/>
</dbReference>
<reference evidence="3 4" key="1">
    <citation type="submission" date="2018-08" db="EMBL/GenBank/DDBJ databases">
        <title>Draft genome of the lignicolous fungus Coniochaeta pulveracea.</title>
        <authorList>
            <person name="Borstlap C.J."/>
            <person name="De Witt R.N."/>
            <person name="Botha A."/>
            <person name="Volschenk H."/>
        </authorList>
    </citation>
    <scope>NUCLEOTIDE SEQUENCE [LARGE SCALE GENOMIC DNA]</scope>
    <source>
        <strain evidence="3 4">CAB683</strain>
    </source>
</reference>
<gene>
    <name evidence="3" type="ORF">DL546_009130</name>
</gene>
<keyword evidence="2" id="KW-0732">Signal</keyword>
<name>A0A420YII1_9PEZI</name>
<dbReference type="AlphaFoldDB" id="A0A420YII1"/>
<dbReference type="PANTHER" id="PTHR38049">
    <property type="entry name" value="RICIN B LECTIN DOMAIN-CONTAINING PROTEIN"/>
    <property type="match status" value="1"/>
</dbReference>
<evidence type="ECO:0000313" key="3">
    <source>
        <dbReference type="EMBL" id="RKU47677.1"/>
    </source>
</evidence>
<dbReference type="Proteomes" id="UP000275385">
    <property type="component" value="Unassembled WGS sequence"/>
</dbReference>
<evidence type="ECO:0000313" key="4">
    <source>
        <dbReference type="Proteomes" id="UP000275385"/>
    </source>
</evidence>
<organism evidence="3 4">
    <name type="scientific">Coniochaeta pulveracea</name>
    <dbReference type="NCBI Taxonomy" id="177199"/>
    <lineage>
        <taxon>Eukaryota</taxon>
        <taxon>Fungi</taxon>
        <taxon>Dikarya</taxon>
        <taxon>Ascomycota</taxon>
        <taxon>Pezizomycotina</taxon>
        <taxon>Sordariomycetes</taxon>
        <taxon>Sordariomycetidae</taxon>
        <taxon>Coniochaetales</taxon>
        <taxon>Coniochaetaceae</taxon>
        <taxon>Coniochaeta</taxon>
    </lineage>
</organism>
<keyword evidence="4" id="KW-1185">Reference proteome</keyword>
<feature type="region of interest" description="Disordered" evidence="1">
    <location>
        <begin position="167"/>
        <end position="200"/>
    </location>
</feature>
<protein>
    <recommendedName>
        <fullName evidence="5">Fucose-specific lectin</fullName>
    </recommendedName>
</protein>
<evidence type="ECO:0008006" key="5">
    <source>
        <dbReference type="Google" id="ProtNLM"/>
    </source>
</evidence>
<evidence type="ECO:0000256" key="1">
    <source>
        <dbReference type="SAM" id="MobiDB-lite"/>
    </source>
</evidence>
<proteinExistence type="predicted"/>
<feature type="signal peptide" evidence="2">
    <location>
        <begin position="1"/>
        <end position="22"/>
    </location>
</feature>
<dbReference type="PANTHER" id="PTHR38049:SF1">
    <property type="entry name" value="PROTEIN KINASE DOMAIN-CONTAINING PROTEIN"/>
    <property type="match status" value="1"/>
</dbReference>
<comment type="caution">
    <text evidence="3">The sequence shown here is derived from an EMBL/GenBank/DDBJ whole genome shotgun (WGS) entry which is preliminary data.</text>
</comment>
<feature type="compositionally biased region" description="Acidic residues" evidence="1">
    <location>
        <begin position="176"/>
        <end position="187"/>
    </location>
</feature>
<evidence type="ECO:0000256" key="2">
    <source>
        <dbReference type="SAM" id="SignalP"/>
    </source>
</evidence>
<sequence length="228" mass="25182">MVSVVGLLVVAGIPTTIGVCEALSAQKKANAAAKEKAKFYLTATLSLDGEHFEECFCILKDGRLWIDHPDSPVPGHKFNGWYFGYPSEEKHLGLVSTISDDPPALNWIFVDKDSHMVRHGSRQDSLGHIIGPWGWSDDEQWLTLEGDDNSFVAVEQETGNWAVFYDKDGTIRDGGEETSEEEEDGESGTEAGGRSKKAPRDAEWLAIKLHRKMVLGMESKYVKGANAR</sequence>
<feature type="chain" id="PRO_5018975639" description="Fucose-specific lectin" evidence="2">
    <location>
        <begin position="23"/>
        <end position="228"/>
    </location>
</feature>